<dbReference type="AlphaFoldDB" id="A0A967KF31"/>
<organism evidence="4 5">
    <name type="scientific">Pelagibius litoralis</name>
    <dbReference type="NCBI Taxonomy" id="374515"/>
    <lineage>
        <taxon>Bacteria</taxon>
        <taxon>Pseudomonadati</taxon>
        <taxon>Pseudomonadota</taxon>
        <taxon>Alphaproteobacteria</taxon>
        <taxon>Rhodospirillales</taxon>
        <taxon>Rhodovibrionaceae</taxon>
        <taxon>Pelagibius</taxon>
    </lineage>
</organism>
<evidence type="ECO:0000256" key="2">
    <source>
        <dbReference type="SAM" id="Coils"/>
    </source>
</evidence>
<dbReference type="GO" id="GO:0005829">
    <property type="term" value="C:cytosol"/>
    <property type="evidence" value="ECO:0007669"/>
    <property type="project" value="TreeGrafter"/>
</dbReference>
<evidence type="ECO:0000256" key="1">
    <source>
        <dbReference type="ARBA" id="ARBA00043985"/>
    </source>
</evidence>
<proteinExistence type="inferred from homology"/>
<dbReference type="PANTHER" id="PTHR31088:SF6">
    <property type="entry name" value="PHAGE SHOCK PROTEIN A"/>
    <property type="match status" value="1"/>
</dbReference>
<accession>A0A967KF31</accession>
<keyword evidence="5" id="KW-1185">Reference proteome</keyword>
<dbReference type="Pfam" id="PF04012">
    <property type="entry name" value="PspA_IM30"/>
    <property type="match status" value="1"/>
</dbReference>
<comment type="caution">
    <text evidence="4">The sequence shown here is derived from an EMBL/GenBank/DDBJ whole genome shotgun (WGS) entry which is preliminary data.</text>
</comment>
<dbReference type="EMBL" id="JAAQPH010000035">
    <property type="protein sequence ID" value="NIA72209.1"/>
    <property type="molecule type" value="Genomic_DNA"/>
</dbReference>
<feature type="region of interest" description="Disordered" evidence="3">
    <location>
        <begin position="320"/>
        <end position="339"/>
    </location>
</feature>
<dbReference type="RefSeq" id="WP_167231169.1">
    <property type="nucleotide sequence ID" value="NZ_JAAQPH010000035.1"/>
</dbReference>
<reference evidence="4" key="1">
    <citation type="submission" date="2020-03" db="EMBL/GenBank/DDBJ databases">
        <title>Genome of Pelagibius litoralis DSM 21314T.</title>
        <authorList>
            <person name="Wang G."/>
        </authorList>
    </citation>
    <scope>NUCLEOTIDE SEQUENCE</scope>
    <source>
        <strain evidence="4">DSM 21314</strain>
    </source>
</reference>
<evidence type="ECO:0000313" key="5">
    <source>
        <dbReference type="Proteomes" id="UP000761264"/>
    </source>
</evidence>
<dbReference type="GO" id="GO:0009271">
    <property type="term" value="P:phage shock"/>
    <property type="evidence" value="ECO:0007669"/>
    <property type="project" value="TreeGrafter"/>
</dbReference>
<evidence type="ECO:0000313" key="4">
    <source>
        <dbReference type="EMBL" id="NIA72209.1"/>
    </source>
</evidence>
<comment type="similarity">
    <text evidence="1">Belongs to the PspA/Vipp/IM30 family.</text>
</comment>
<dbReference type="Proteomes" id="UP000761264">
    <property type="component" value="Unassembled WGS sequence"/>
</dbReference>
<protein>
    <submittedName>
        <fullName evidence="4">PspA/IM30 family protein</fullName>
    </submittedName>
</protein>
<dbReference type="InterPro" id="IPR007157">
    <property type="entry name" value="PspA_VIPP1"/>
</dbReference>
<sequence>MHSTEAVLQLHPSGEQSDQLRAYAERYAEAANWLSQLVFDAGISDQVRLHRLYYSRLRERFGLPSQAAVLCLKHIARLCRKAVVVPQVSPGGPVPFDRHLYSMKSVDAVSLSTLGGRVVVPCTLTTYAEGEFLVGSAELCRFDGDWVFILRTALSEALLHRHRLGKEQFMPDSLLNRITRLVSGLTHNAIEQAEQAASVPIMEQAIRDIDDAVKEVRSEVGKHEATKHNARRRITELQQEHDSLSEKIALAVQESKEDLAEAGVGRQLDIENQLALLERTLGEEDEEVAKLTDSLAALQASRREAQGRLRDLKAAAPAVPEGDIAGGSKAQSQADAAMNAAQRLGEKFTGLPAEESHISNRDLDDLAELHRQHAIQERLAKHKARLKGGN</sequence>
<feature type="compositionally biased region" description="Low complexity" evidence="3">
    <location>
        <begin position="330"/>
        <end position="339"/>
    </location>
</feature>
<dbReference type="PANTHER" id="PTHR31088">
    <property type="entry name" value="MEMBRANE-ASSOCIATED PROTEIN VIPP1, CHLOROPLASTIC"/>
    <property type="match status" value="1"/>
</dbReference>
<keyword evidence="2" id="KW-0175">Coiled coil</keyword>
<gene>
    <name evidence="4" type="ORF">HBA54_26820</name>
</gene>
<evidence type="ECO:0000256" key="3">
    <source>
        <dbReference type="SAM" id="MobiDB-lite"/>
    </source>
</evidence>
<name>A0A967KF31_9PROT</name>
<feature type="coiled-coil region" evidence="2">
    <location>
        <begin position="220"/>
        <end position="315"/>
    </location>
</feature>